<dbReference type="PANTHER" id="PTHR38409:SF1">
    <property type="entry name" value="MITOCHONDRIAL ADAPTER PROTEIN MCP1"/>
    <property type="match status" value="1"/>
</dbReference>
<feature type="domain" description="Mitochondrial adapter protein MCP1 transmembrane" evidence="2">
    <location>
        <begin position="182"/>
        <end position="280"/>
    </location>
</feature>
<name>A0ABR3GCY3_9PEZI</name>
<dbReference type="EMBL" id="JBBBZM010000121">
    <property type="protein sequence ID" value="KAL0633567.1"/>
    <property type="molecule type" value="Genomic_DNA"/>
</dbReference>
<feature type="transmembrane region" description="Helical" evidence="1">
    <location>
        <begin position="218"/>
        <end position="244"/>
    </location>
</feature>
<dbReference type="Proteomes" id="UP001447188">
    <property type="component" value="Unassembled WGS sequence"/>
</dbReference>
<feature type="transmembrane region" description="Helical" evidence="1">
    <location>
        <begin position="256"/>
        <end position="277"/>
    </location>
</feature>
<evidence type="ECO:0000259" key="2">
    <source>
        <dbReference type="Pfam" id="PF07950"/>
    </source>
</evidence>
<keyword evidence="1" id="KW-0812">Transmembrane</keyword>
<feature type="transmembrane region" description="Helical" evidence="1">
    <location>
        <begin position="175"/>
        <end position="198"/>
    </location>
</feature>
<feature type="transmembrane region" description="Helical" evidence="1">
    <location>
        <begin position="122"/>
        <end position="145"/>
    </location>
</feature>
<reference evidence="3 4" key="1">
    <citation type="submission" date="2024-02" db="EMBL/GenBank/DDBJ databases">
        <title>Discinaceae phylogenomics.</title>
        <authorList>
            <person name="Dirks A.C."/>
            <person name="James T.Y."/>
        </authorList>
    </citation>
    <scope>NUCLEOTIDE SEQUENCE [LARGE SCALE GENOMIC DNA]</scope>
    <source>
        <strain evidence="3 4">ACD0624</strain>
    </source>
</reference>
<keyword evidence="4" id="KW-1185">Reference proteome</keyword>
<gene>
    <name evidence="3" type="ORF">Q9L58_007527</name>
</gene>
<comment type="caution">
    <text evidence="3">The sequence shown here is derived from an EMBL/GenBank/DDBJ whole genome shotgun (WGS) entry which is preliminary data.</text>
</comment>
<evidence type="ECO:0000256" key="1">
    <source>
        <dbReference type="SAM" id="Phobius"/>
    </source>
</evidence>
<dbReference type="InterPro" id="IPR012472">
    <property type="entry name" value="MCP1_TM"/>
</dbReference>
<evidence type="ECO:0000313" key="3">
    <source>
        <dbReference type="EMBL" id="KAL0633567.1"/>
    </source>
</evidence>
<proteinExistence type="predicted"/>
<dbReference type="PANTHER" id="PTHR38409">
    <property type="entry name" value="MDM10-COMPLEMENTING PROTEIN 1"/>
    <property type="match status" value="1"/>
</dbReference>
<sequence>MSRRSPRIPEDDEISFISMQELAPTPIEDDDDDYLNLTLPHIQPVEKRATHHSASIGPYNNPSPRSLAFWLARTQKYSSYAFTSFLGIHAATASLTPLIFGLDSGNSSLLLARTYYYQSHPYVELLLIPGSLLLHIGSGLGLRAYRHYQQRQRYGGRPPAILSQWRWQNFSGASLAGWTMLPFVAAHTGLLRVVPLLVDGGSHEVTLEYLGHGFSLGPWGWWVGSGFYTVMVGLVSYHVVSGWAKYLGASQKRRQITAATATAVAGAWLSGLFVVVARSGPVRGYMGRHYDRLYNVFFLGTV</sequence>
<dbReference type="Pfam" id="PF07950">
    <property type="entry name" value="MCP1_TM"/>
    <property type="match status" value="1"/>
</dbReference>
<protein>
    <recommendedName>
        <fullName evidence="2">Mitochondrial adapter protein MCP1 transmembrane domain-containing protein</fullName>
    </recommendedName>
</protein>
<accession>A0ABR3GCY3</accession>
<feature type="transmembrane region" description="Helical" evidence="1">
    <location>
        <begin position="80"/>
        <end position="102"/>
    </location>
</feature>
<dbReference type="InterPro" id="IPR034804">
    <property type="entry name" value="SQR/QFR_C/D"/>
</dbReference>
<evidence type="ECO:0000313" key="4">
    <source>
        <dbReference type="Proteomes" id="UP001447188"/>
    </source>
</evidence>
<keyword evidence="1" id="KW-1133">Transmembrane helix</keyword>
<dbReference type="SUPFAM" id="SSF81343">
    <property type="entry name" value="Fumarate reductase respiratory complex transmembrane subunits"/>
    <property type="match status" value="1"/>
</dbReference>
<organism evidence="3 4">
    <name type="scientific">Discina gigas</name>
    <dbReference type="NCBI Taxonomy" id="1032678"/>
    <lineage>
        <taxon>Eukaryota</taxon>
        <taxon>Fungi</taxon>
        <taxon>Dikarya</taxon>
        <taxon>Ascomycota</taxon>
        <taxon>Pezizomycotina</taxon>
        <taxon>Pezizomycetes</taxon>
        <taxon>Pezizales</taxon>
        <taxon>Discinaceae</taxon>
        <taxon>Discina</taxon>
    </lineage>
</organism>
<keyword evidence="1" id="KW-0472">Membrane</keyword>
<dbReference type="InterPro" id="IPR039960">
    <property type="entry name" value="MCP1"/>
</dbReference>